<feature type="transmembrane region" description="Helical" evidence="9">
    <location>
        <begin position="141"/>
        <end position="162"/>
    </location>
</feature>
<keyword evidence="5 9" id="KW-0472">Membrane</keyword>
<dbReference type="InterPro" id="IPR000276">
    <property type="entry name" value="GPCR_Rhodpsn"/>
</dbReference>
<keyword evidence="4 8" id="KW-0297">G-protein coupled receptor</keyword>
<evidence type="ECO:0000313" key="12">
    <source>
        <dbReference type="Proteomes" id="UP000001593"/>
    </source>
</evidence>
<dbReference type="HOGENOM" id="CLU_009579_6_0_1"/>
<reference evidence="11 12" key="1">
    <citation type="journal article" date="2007" name="Science">
        <title>Sea anemone genome reveals ancestral eumetazoan gene repertoire and genomic organization.</title>
        <authorList>
            <person name="Putnam N.H."/>
            <person name="Srivastava M."/>
            <person name="Hellsten U."/>
            <person name="Dirks B."/>
            <person name="Chapman J."/>
            <person name="Salamov A."/>
            <person name="Terry A."/>
            <person name="Shapiro H."/>
            <person name="Lindquist E."/>
            <person name="Kapitonov V.V."/>
            <person name="Jurka J."/>
            <person name="Genikhovich G."/>
            <person name="Grigoriev I.V."/>
            <person name="Lucas S.M."/>
            <person name="Steele R.E."/>
            <person name="Finnerty J.R."/>
            <person name="Technau U."/>
            <person name="Martindale M.Q."/>
            <person name="Rokhsar D.S."/>
        </authorList>
    </citation>
    <scope>NUCLEOTIDE SEQUENCE [LARGE SCALE GENOMIC DNA]</scope>
    <source>
        <strain evidence="12">CH2 X CH6</strain>
    </source>
</reference>
<dbReference type="eggNOG" id="KOG3656">
    <property type="taxonomic scope" value="Eukaryota"/>
</dbReference>
<feature type="transmembrane region" description="Helical" evidence="9">
    <location>
        <begin position="174"/>
        <end position="192"/>
    </location>
</feature>
<dbReference type="GO" id="GO:0016020">
    <property type="term" value="C:membrane"/>
    <property type="evidence" value="ECO:0007669"/>
    <property type="project" value="UniProtKB-SubCell"/>
</dbReference>
<evidence type="ECO:0000256" key="7">
    <source>
        <dbReference type="ARBA" id="ARBA00023224"/>
    </source>
</evidence>
<keyword evidence="12" id="KW-1185">Reference proteome</keyword>
<evidence type="ECO:0000256" key="2">
    <source>
        <dbReference type="ARBA" id="ARBA00022692"/>
    </source>
</evidence>
<keyword evidence="3 9" id="KW-1133">Transmembrane helix</keyword>
<dbReference type="FunCoup" id="A7SG00">
    <property type="interactions" value="188"/>
</dbReference>
<dbReference type="PhylomeDB" id="A7SG00"/>
<dbReference type="CDD" id="cd00637">
    <property type="entry name" value="7tm_classA_rhodopsin-like"/>
    <property type="match status" value="1"/>
</dbReference>
<evidence type="ECO:0000259" key="10">
    <source>
        <dbReference type="PROSITE" id="PS50262"/>
    </source>
</evidence>
<dbReference type="Pfam" id="PF00001">
    <property type="entry name" value="7tm_1"/>
    <property type="match status" value="1"/>
</dbReference>
<evidence type="ECO:0000313" key="11">
    <source>
        <dbReference type="EMBL" id="EDO37351.1"/>
    </source>
</evidence>
<dbReference type="PRINTS" id="PR00237">
    <property type="entry name" value="GPCRRHODOPSN"/>
</dbReference>
<comment type="similarity">
    <text evidence="8">Belongs to the G-protein coupled receptor 1 family.</text>
</comment>
<evidence type="ECO:0000256" key="3">
    <source>
        <dbReference type="ARBA" id="ARBA00022989"/>
    </source>
</evidence>
<dbReference type="Gene3D" id="1.20.1070.10">
    <property type="entry name" value="Rhodopsin 7-helix transmembrane proteins"/>
    <property type="match status" value="1"/>
</dbReference>
<dbReference type="InterPro" id="IPR017452">
    <property type="entry name" value="GPCR_Rhodpsn_7TM"/>
</dbReference>
<dbReference type="GO" id="GO:0004930">
    <property type="term" value="F:G protein-coupled receptor activity"/>
    <property type="evidence" value="ECO:0007669"/>
    <property type="project" value="UniProtKB-KW"/>
</dbReference>
<dbReference type="PROSITE" id="PS00237">
    <property type="entry name" value="G_PROTEIN_RECEP_F1_1"/>
    <property type="match status" value="1"/>
</dbReference>
<dbReference type="PANTHER" id="PTHR24243">
    <property type="entry name" value="G-PROTEIN COUPLED RECEPTOR"/>
    <property type="match status" value="1"/>
</dbReference>
<gene>
    <name evidence="11" type="ORF">NEMVEDRAFT_v1g211693</name>
</gene>
<sequence length="427" mass="47929">MYIEQIQTWLGSSETNFLCDPLVTMSAPPTNSTNATECFLSLVKDLPSIVAIKILAYCIVWVVSLVGNTLVILVVLRNDNMHTTINYFIVNMACSDLAVPLFAIPIRVTEKLRGTGEWLVGGEAGNALCKISYFLTDVSPVVSVLSLIIITVDRFAAVVFPMRATLFSSTVRGTLIALTWIIGMAVFAPYFYTFRVQGKDCISSWEPAFEQLPTQIAFVSVICVMFIIVPFITLTVLYTVMSAQLWKTSNRVASMQTSDIARNQRRKNIRVFYMSLTIVVIFGLCYGPYNCFMLALNFYWRWDTEECSTMVPRVFYIAQFLTFCNSAANPFVYFVFVTRYRQGLKKLCSRPCPSLPAATRHTFETNSFSRREDLVASSVAEFDPIHVTAYCSKQASSSRDQGDCFVENCQSEKMARESASKKATSSL</sequence>
<evidence type="ECO:0000256" key="6">
    <source>
        <dbReference type="ARBA" id="ARBA00023170"/>
    </source>
</evidence>
<proteinExistence type="inferred from homology"/>
<evidence type="ECO:0000256" key="8">
    <source>
        <dbReference type="RuleBase" id="RU000688"/>
    </source>
</evidence>
<dbReference type="SUPFAM" id="SSF81321">
    <property type="entry name" value="Family A G protein-coupled receptor-like"/>
    <property type="match status" value="1"/>
</dbReference>
<feature type="domain" description="G-protein coupled receptors family 1 profile" evidence="10">
    <location>
        <begin position="67"/>
        <end position="333"/>
    </location>
</feature>
<accession>A7SG00</accession>
<protein>
    <recommendedName>
        <fullName evidence="10">G-protein coupled receptors family 1 profile domain-containing protein</fullName>
    </recommendedName>
</protein>
<evidence type="ECO:0000256" key="1">
    <source>
        <dbReference type="ARBA" id="ARBA00004141"/>
    </source>
</evidence>
<dbReference type="OMA" id="KMARESA"/>
<dbReference type="SMART" id="SM01381">
    <property type="entry name" value="7TM_GPCR_Srsx"/>
    <property type="match status" value="1"/>
</dbReference>
<feature type="transmembrane region" description="Helical" evidence="9">
    <location>
        <begin position="316"/>
        <end position="336"/>
    </location>
</feature>
<evidence type="ECO:0000256" key="5">
    <source>
        <dbReference type="ARBA" id="ARBA00023136"/>
    </source>
</evidence>
<dbReference type="FunFam" id="1.20.1070.10:FF:000291">
    <property type="entry name" value="Predicted protein"/>
    <property type="match status" value="1"/>
</dbReference>
<dbReference type="PROSITE" id="PS50262">
    <property type="entry name" value="G_PROTEIN_RECEP_F1_2"/>
    <property type="match status" value="1"/>
</dbReference>
<dbReference type="STRING" id="45351.A7SG00"/>
<dbReference type="PANTHER" id="PTHR24243:SF208">
    <property type="entry name" value="PYROKININ-1 RECEPTOR"/>
    <property type="match status" value="1"/>
</dbReference>
<organism evidence="11 12">
    <name type="scientific">Nematostella vectensis</name>
    <name type="common">Starlet sea anemone</name>
    <dbReference type="NCBI Taxonomy" id="45351"/>
    <lineage>
        <taxon>Eukaryota</taxon>
        <taxon>Metazoa</taxon>
        <taxon>Cnidaria</taxon>
        <taxon>Anthozoa</taxon>
        <taxon>Hexacorallia</taxon>
        <taxon>Actiniaria</taxon>
        <taxon>Edwardsiidae</taxon>
        <taxon>Nematostella</taxon>
    </lineage>
</organism>
<dbReference type="AlphaFoldDB" id="A7SG00"/>
<dbReference type="EMBL" id="DS469648">
    <property type="protein sequence ID" value="EDO37351.1"/>
    <property type="molecule type" value="Genomic_DNA"/>
</dbReference>
<feature type="transmembrane region" description="Helical" evidence="9">
    <location>
        <begin position="54"/>
        <end position="76"/>
    </location>
</feature>
<keyword evidence="7 8" id="KW-0807">Transducer</keyword>
<feature type="transmembrane region" description="Helical" evidence="9">
    <location>
        <begin position="212"/>
        <end position="241"/>
    </location>
</feature>
<evidence type="ECO:0000256" key="9">
    <source>
        <dbReference type="SAM" id="Phobius"/>
    </source>
</evidence>
<keyword evidence="2 8" id="KW-0812">Transmembrane</keyword>
<keyword evidence="6 8" id="KW-0675">Receptor</keyword>
<comment type="subcellular location">
    <subcellularLocation>
        <location evidence="1">Membrane</location>
        <topology evidence="1">Multi-pass membrane protein</topology>
    </subcellularLocation>
</comment>
<evidence type="ECO:0000256" key="4">
    <source>
        <dbReference type="ARBA" id="ARBA00023040"/>
    </source>
</evidence>
<dbReference type="Proteomes" id="UP000001593">
    <property type="component" value="Unassembled WGS sequence"/>
</dbReference>
<name>A7SG00_NEMVE</name>
<feature type="transmembrane region" description="Helical" evidence="9">
    <location>
        <begin position="271"/>
        <end position="296"/>
    </location>
</feature>
<dbReference type="InParanoid" id="A7SG00"/>